<evidence type="ECO:0000256" key="3">
    <source>
        <dbReference type="SAM" id="SignalP"/>
    </source>
</evidence>
<evidence type="ECO:0000313" key="6">
    <source>
        <dbReference type="Proteomes" id="UP001589858"/>
    </source>
</evidence>
<feature type="domain" description="Choloylglycine hydrolase/NAAA C-terminal" evidence="4">
    <location>
        <begin position="38"/>
        <end position="324"/>
    </location>
</feature>
<dbReference type="InterPro" id="IPR029055">
    <property type="entry name" value="Ntn_hydrolases_N"/>
</dbReference>
<dbReference type="Pfam" id="PF02275">
    <property type="entry name" value="CBAH"/>
    <property type="match status" value="1"/>
</dbReference>
<feature type="chain" id="PRO_5045848355" evidence="3">
    <location>
        <begin position="38"/>
        <end position="366"/>
    </location>
</feature>
<dbReference type="RefSeq" id="WP_267219296.1">
    <property type="nucleotide sequence ID" value="NZ_JAPCWC010000003.1"/>
</dbReference>
<feature type="signal peptide" evidence="3">
    <location>
        <begin position="1"/>
        <end position="37"/>
    </location>
</feature>
<sequence>MLTLKFAKAPSARHGFRLCASVLALSALLAVGGAAEACTRAVYLGPNGNVITARSMDWKSDILSNLWILPRGMARSGEAGPNSAKWTSKYGSVVVSGYDVSTTDGVNEKGLEANLLWLAESKYPHFDGKGKPGLTIAAWAQYVLDNFATVDEAVAALRGEPFTIVTDNVPGEDRLTTVHLSLSDASGDSAIIEYINGKQVIHHSRDFQVMTNSPTFDQQLALNAYWKQIGGTVMLPGTNRASDRFTRAAFYINAIPKSEDPDKALAAVFSVIRNASVPYGITTPGEPNISSTRWRTVFDHKRQLYFFESALTPNTFWVDLKKIDFAQETGKVKLLDLGPNQDHTFSGEVSGQFTDHAPFRFLGLPG</sequence>
<dbReference type="GO" id="GO:0016787">
    <property type="term" value="F:hydrolase activity"/>
    <property type="evidence" value="ECO:0007669"/>
    <property type="project" value="UniProtKB-KW"/>
</dbReference>
<evidence type="ECO:0000313" key="5">
    <source>
        <dbReference type="EMBL" id="MFC0686964.1"/>
    </source>
</evidence>
<evidence type="ECO:0000259" key="4">
    <source>
        <dbReference type="Pfam" id="PF02275"/>
    </source>
</evidence>
<dbReference type="InterPro" id="IPR052193">
    <property type="entry name" value="Peptidase_C59"/>
</dbReference>
<gene>
    <name evidence="5" type="ORF">ACFFF8_20480</name>
</gene>
<comment type="caution">
    <text evidence="5">The sequence shown here is derived from an EMBL/GenBank/DDBJ whole genome shotgun (WGS) entry which is preliminary data.</text>
</comment>
<keyword evidence="3" id="KW-0732">Signal</keyword>
<dbReference type="InterPro" id="IPR029132">
    <property type="entry name" value="CBAH/NAAA_C"/>
</dbReference>
<dbReference type="CDD" id="cd01902">
    <property type="entry name" value="Ntn_CGH"/>
    <property type="match status" value="1"/>
</dbReference>
<dbReference type="SUPFAM" id="SSF56235">
    <property type="entry name" value="N-terminal nucleophile aminohydrolases (Ntn hydrolases)"/>
    <property type="match status" value="1"/>
</dbReference>
<evidence type="ECO:0000256" key="1">
    <source>
        <dbReference type="ARBA" id="ARBA00006625"/>
    </source>
</evidence>
<reference evidence="5 6" key="1">
    <citation type="submission" date="2024-09" db="EMBL/GenBank/DDBJ databases">
        <authorList>
            <person name="Sun Q."/>
            <person name="Mori K."/>
        </authorList>
    </citation>
    <scope>NUCLEOTIDE SEQUENCE [LARGE SCALE GENOMIC DNA]</scope>
    <source>
        <strain evidence="5 6">CICC 11035S</strain>
    </source>
</reference>
<dbReference type="PANTHER" id="PTHR35527">
    <property type="entry name" value="CHOLOYLGLYCINE HYDROLASE"/>
    <property type="match status" value="1"/>
</dbReference>
<dbReference type="EMBL" id="JBHLTM010000079">
    <property type="protein sequence ID" value="MFC0686964.1"/>
    <property type="molecule type" value="Genomic_DNA"/>
</dbReference>
<keyword evidence="2 5" id="KW-0378">Hydrolase</keyword>
<organism evidence="5 6">
    <name type="scientific">Novosphingobium clariflavum</name>
    <dbReference type="NCBI Taxonomy" id="2029884"/>
    <lineage>
        <taxon>Bacteria</taxon>
        <taxon>Pseudomonadati</taxon>
        <taxon>Pseudomonadota</taxon>
        <taxon>Alphaproteobacteria</taxon>
        <taxon>Sphingomonadales</taxon>
        <taxon>Sphingomonadaceae</taxon>
        <taxon>Novosphingobium</taxon>
    </lineage>
</organism>
<dbReference type="PANTHER" id="PTHR35527:SF2">
    <property type="entry name" value="HYDROLASE"/>
    <property type="match status" value="1"/>
</dbReference>
<dbReference type="Proteomes" id="UP001589858">
    <property type="component" value="Unassembled WGS sequence"/>
</dbReference>
<accession>A0ABV6SDR0</accession>
<proteinExistence type="inferred from homology"/>
<protein>
    <submittedName>
        <fullName evidence="5">Linear amide C-N hydrolase</fullName>
    </submittedName>
</protein>
<dbReference type="Gene3D" id="3.60.60.10">
    <property type="entry name" value="Penicillin V Acylase, Chain A"/>
    <property type="match status" value="1"/>
</dbReference>
<keyword evidence="6" id="KW-1185">Reference proteome</keyword>
<comment type="similarity">
    <text evidence="1">Belongs to the peptidase C59 family.</text>
</comment>
<evidence type="ECO:0000256" key="2">
    <source>
        <dbReference type="ARBA" id="ARBA00022801"/>
    </source>
</evidence>
<name>A0ABV6SDR0_9SPHN</name>